<keyword evidence="2" id="KW-1185">Reference proteome</keyword>
<protein>
    <submittedName>
        <fullName evidence="1">TetR/AcrR family transcriptional regulator</fullName>
    </submittedName>
</protein>
<comment type="caution">
    <text evidence="1">The sequence shown here is derived from an EMBL/GenBank/DDBJ whole genome shotgun (WGS) entry which is preliminary data.</text>
</comment>
<dbReference type="SUPFAM" id="SSF46689">
    <property type="entry name" value="Homeodomain-like"/>
    <property type="match status" value="1"/>
</dbReference>
<organism evidence="1 2">
    <name type="scientific">Kroppenstedtia sanguinis</name>
    <dbReference type="NCBI Taxonomy" id="1380684"/>
    <lineage>
        <taxon>Bacteria</taxon>
        <taxon>Bacillati</taxon>
        <taxon>Bacillota</taxon>
        <taxon>Bacilli</taxon>
        <taxon>Bacillales</taxon>
        <taxon>Thermoactinomycetaceae</taxon>
        <taxon>Kroppenstedtia</taxon>
    </lineage>
</organism>
<gene>
    <name evidence="1" type="ORF">ACFQ4Y_10720</name>
</gene>
<sequence length="199" mass="22663">MRELKKEVTAHTLAETAFQLTLERGLDGFVIEDVVQRAGYSRRTFANYYSCKEEAVAMGVVPFRVDEFIDVLNKIPKNTSPLDVMYQFTKMQLTTEYIRKMRQLVALSKEYPTLEPYTLSVIHRLQTAAQELLNDLFHELYPKAYTQLLAGAVYVAIIPLIDGNLSVLLPGQSTDEAPSDATSFEQYLNTVFSYLRNGF</sequence>
<dbReference type="Gene3D" id="1.10.357.10">
    <property type="entry name" value="Tetracycline Repressor, domain 2"/>
    <property type="match status" value="1"/>
</dbReference>
<evidence type="ECO:0000313" key="1">
    <source>
        <dbReference type="EMBL" id="MFD1427396.1"/>
    </source>
</evidence>
<dbReference type="EMBL" id="JBHTNU010000009">
    <property type="protein sequence ID" value="MFD1427396.1"/>
    <property type="molecule type" value="Genomic_DNA"/>
</dbReference>
<reference evidence="2" key="1">
    <citation type="journal article" date="2019" name="Int. J. Syst. Evol. Microbiol.">
        <title>The Global Catalogue of Microorganisms (GCM) 10K type strain sequencing project: providing services to taxonomists for standard genome sequencing and annotation.</title>
        <authorList>
            <consortium name="The Broad Institute Genomics Platform"/>
            <consortium name="The Broad Institute Genome Sequencing Center for Infectious Disease"/>
            <person name="Wu L."/>
            <person name="Ma J."/>
        </authorList>
    </citation>
    <scope>NUCLEOTIDE SEQUENCE [LARGE SCALE GENOMIC DNA]</scope>
    <source>
        <strain evidence="2">S1</strain>
    </source>
</reference>
<dbReference type="Proteomes" id="UP001597282">
    <property type="component" value="Unassembled WGS sequence"/>
</dbReference>
<dbReference type="InterPro" id="IPR009057">
    <property type="entry name" value="Homeodomain-like_sf"/>
</dbReference>
<name>A0ABW4CD23_9BACL</name>
<accession>A0ABW4CD23</accession>
<proteinExistence type="predicted"/>
<evidence type="ECO:0000313" key="2">
    <source>
        <dbReference type="Proteomes" id="UP001597282"/>
    </source>
</evidence>